<dbReference type="GO" id="GO:0017004">
    <property type="term" value="P:cytochrome complex assembly"/>
    <property type="evidence" value="ECO:0007669"/>
    <property type="project" value="UniProtKB-KW"/>
</dbReference>
<dbReference type="Proteomes" id="UP000002171">
    <property type="component" value="Unassembled WGS sequence"/>
</dbReference>
<feature type="transmembrane region" description="Helical" evidence="13">
    <location>
        <begin position="208"/>
        <end position="233"/>
    </location>
</feature>
<dbReference type="RefSeq" id="WP_007021032.1">
    <property type="nucleotide sequence ID" value="NZ_CH724125.1"/>
</dbReference>
<evidence type="ECO:0000256" key="11">
    <source>
        <dbReference type="ARBA" id="ARBA00023136"/>
    </source>
</evidence>
<keyword evidence="10 13" id="KW-1133">Transmembrane helix</keyword>
<evidence type="ECO:0000313" key="15">
    <source>
        <dbReference type="Proteomes" id="UP000002171"/>
    </source>
</evidence>
<proteinExistence type="inferred from homology"/>
<organism evidence="14 15">
    <name type="scientific">Neptuniibacter caesariensis</name>
    <dbReference type="NCBI Taxonomy" id="207954"/>
    <lineage>
        <taxon>Bacteria</taxon>
        <taxon>Pseudomonadati</taxon>
        <taxon>Pseudomonadota</taxon>
        <taxon>Gammaproteobacteria</taxon>
        <taxon>Oceanospirillales</taxon>
        <taxon>Oceanospirillaceae</taxon>
        <taxon>Neptuniibacter</taxon>
    </lineage>
</organism>
<evidence type="ECO:0000256" key="9">
    <source>
        <dbReference type="ARBA" id="ARBA00022748"/>
    </source>
</evidence>
<sequence>MNQMVTNEQSKQVNDSVLGLFWAVLKRDLMLAYRRKSDLFNPLIFFLMVATLFPLGVSPEPEFLAEVAPGVVWVAALLATLLSMDSLFRSDFEDGTLEQTLLSPQPLFIIVLAKVLAHWMMSGLPLTILAPLLGVMLFLPSEGMGGLMLSLLLGTPTLSLIGAIGAALTVGLRKGGVLISLLVLPLYIPVLIFGTSAVQAAVTGLPLAGFFALLGAMLALGVVMAPLAIGAALRISVSG</sequence>
<evidence type="ECO:0000256" key="1">
    <source>
        <dbReference type="ARBA" id="ARBA00002442"/>
    </source>
</evidence>
<keyword evidence="11 12" id="KW-0472">Membrane</keyword>
<keyword evidence="5 12" id="KW-0813">Transport</keyword>
<evidence type="ECO:0000256" key="4">
    <source>
        <dbReference type="ARBA" id="ARBA00016452"/>
    </source>
</evidence>
<feature type="transmembrane region" description="Helical" evidence="13">
    <location>
        <begin position="63"/>
        <end position="82"/>
    </location>
</feature>
<reference evidence="14 15" key="1">
    <citation type="submission" date="2006-02" db="EMBL/GenBank/DDBJ databases">
        <authorList>
            <person name="Pinhassi J."/>
            <person name="Pedros-Alio C."/>
            <person name="Ferriera S."/>
            <person name="Johnson J."/>
            <person name="Kravitz S."/>
            <person name="Halpern A."/>
            <person name="Remington K."/>
            <person name="Beeson K."/>
            <person name="Tran B."/>
            <person name="Rogers Y.-H."/>
            <person name="Friedman R."/>
            <person name="Venter J.C."/>
        </authorList>
    </citation>
    <scope>NUCLEOTIDE SEQUENCE [LARGE SCALE GENOMIC DNA]</scope>
    <source>
        <strain evidence="14 15">MED92</strain>
    </source>
</reference>
<keyword evidence="15" id="KW-1185">Reference proteome</keyword>
<protein>
    <recommendedName>
        <fullName evidence="4 12">Heme exporter protein B</fullName>
    </recommendedName>
</protein>
<dbReference type="GO" id="GO:0005886">
    <property type="term" value="C:plasma membrane"/>
    <property type="evidence" value="ECO:0007669"/>
    <property type="project" value="UniProtKB-SubCell"/>
</dbReference>
<evidence type="ECO:0000256" key="5">
    <source>
        <dbReference type="ARBA" id="ARBA00022448"/>
    </source>
</evidence>
<dbReference type="GO" id="GO:1903607">
    <property type="term" value="P:cytochrome c biosynthetic process"/>
    <property type="evidence" value="ECO:0007669"/>
    <property type="project" value="TreeGrafter"/>
</dbReference>
<dbReference type="AlphaFoldDB" id="A0A7U8C590"/>
<evidence type="ECO:0000256" key="8">
    <source>
        <dbReference type="ARBA" id="ARBA00022692"/>
    </source>
</evidence>
<dbReference type="EMBL" id="AAOW01000016">
    <property type="protein sequence ID" value="EAR60549.1"/>
    <property type="molecule type" value="Genomic_DNA"/>
</dbReference>
<evidence type="ECO:0000256" key="10">
    <source>
        <dbReference type="ARBA" id="ARBA00022989"/>
    </source>
</evidence>
<dbReference type="InterPro" id="IPR003544">
    <property type="entry name" value="Cyt_c_biogenesis_CcmB"/>
</dbReference>
<gene>
    <name evidence="14" type="ORF">MED92_16835</name>
</gene>
<evidence type="ECO:0000256" key="7">
    <source>
        <dbReference type="ARBA" id="ARBA00022519"/>
    </source>
</evidence>
<keyword evidence="7 12" id="KW-0997">Cell inner membrane</keyword>
<evidence type="ECO:0000256" key="6">
    <source>
        <dbReference type="ARBA" id="ARBA00022475"/>
    </source>
</evidence>
<keyword evidence="8 13" id="KW-0812">Transmembrane</keyword>
<evidence type="ECO:0000313" key="14">
    <source>
        <dbReference type="EMBL" id="EAR60549.1"/>
    </source>
</evidence>
<keyword evidence="9 12" id="KW-0201">Cytochrome c-type biogenesis</keyword>
<dbReference type="InterPro" id="IPR026031">
    <property type="entry name" value="Cyt_c_CcmB_bac"/>
</dbReference>
<comment type="function">
    <text evidence="1 12">Required for the export of heme to the periplasm for the biogenesis of c-type cytochromes.</text>
</comment>
<comment type="similarity">
    <text evidence="3 12">Belongs to the CcmB/CycW/HelB family.</text>
</comment>
<evidence type="ECO:0000256" key="3">
    <source>
        <dbReference type="ARBA" id="ARBA00010544"/>
    </source>
</evidence>
<comment type="caution">
    <text evidence="14">The sequence shown here is derived from an EMBL/GenBank/DDBJ whole genome shotgun (WGS) entry which is preliminary data.</text>
</comment>
<accession>A0A7U8C590</accession>
<dbReference type="PRINTS" id="PR01414">
    <property type="entry name" value="CCMBBIOGNSIS"/>
</dbReference>
<feature type="transmembrane region" description="Helical" evidence="13">
    <location>
        <begin position="177"/>
        <end position="202"/>
    </location>
</feature>
<evidence type="ECO:0000256" key="13">
    <source>
        <dbReference type="SAM" id="Phobius"/>
    </source>
</evidence>
<evidence type="ECO:0000256" key="2">
    <source>
        <dbReference type="ARBA" id="ARBA00004429"/>
    </source>
</evidence>
<keyword evidence="6 12" id="KW-1003">Cell membrane</keyword>
<dbReference type="NCBIfam" id="TIGR01190">
    <property type="entry name" value="ccmB"/>
    <property type="match status" value="1"/>
</dbReference>
<dbReference type="PANTHER" id="PTHR30070">
    <property type="entry name" value="HEME EXPORTER PROTEIN B"/>
    <property type="match status" value="1"/>
</dbReference>
<feature type="transmembrane region" description="Helical" evidence="13">
    <location>
        <begin position="116"/>
        <end position="139"/>
    </location>
</feature>
<dbReference type="GO" id="GO:0015232">
    <property type="term" value="F:heme transmembrane transporter activity"/>
    <property type="evidence" value="ECO:0007669"/>
    <property type="project" value="InterPro"/>
</dbReference>
<comment type="subcellular location">
    <subcellularLocation>
        <location evidence="2">Cell inner membrane</location>
        <topology evidence="2">Multi-pass membrane protein</topology>
    </subcellularLocation>
</comment>
<dbReference type="PANTHER" id="PTHR30070:SF1">
    <property type="entry name" value="CYTOCHROME C BIOGENESIS B-RELATED"/>
    <property type="match status" value="1"/>
</dbReference>
<name>A0A7U8C590_NEPCE</name>
<dbReference type="PIRSF" id="PIRSF002764">
    <property type="entry name" value="CcmB"/>
    <property type="match status" value="1"/>
</dbReference>
<evidence type="ECO:0000256" key="12">
    <source>
        <dbReference type="PIRNR" id="PIRNR002764"/>
    </source>
</evidence>
<feature type="transmembrane region" description="Helical" evidence="13">
    <location>
        <begin position="39"/>
        <end position="57"/>
    </location>
</feature>
<dbReference type="Pfam" id="PF03379">
    <property type="entry name" value="CcmB"/>
    <property type="match status" value="1"/>
</dbReference>
<feature type="transmembrane region" description="Helical" evidence="13">
    <location>
        <begin position="145"/>
        <end position="170"/>
    </location>
</feature>